<feature type="domain" description="Anthrax toxin edema factor central" evidence="2">
    <location>
        <begin position="36"/>
        <end position="111"/>
    </location>
</feature>
<dbReference type="InterPro" id="IPR035099">
    <property type="entry name" value="Anthrax_toxin_C-terminal"/>
</dbReference>
<evidence type="ECO:0000259" key="2">
    <source>
        <dbReference type="Pfam" id="PF03497"/>
    </source>
</evidence>
<feature type="region of interest" description="Disordered" evidence="1">
    <location>
        <begin position="401"/>
        <end position="425"/>
    </location>
</feature>
<dbReference type="EMBL" id="JADKGY010000006">
    <property type="protein sequence ID" value="MBK9982354.1"/>
    <property type="molecule type" value="Genomic_DNA"/>
</dbReference>
<comment type="caution">
    <text evidence="3">The sequence shown here is derived from an EMBL/GenBank/DDBJ whole genome shotgun (WGS) entry which is preliminary data.</text>
</comment>
<gene>
    <name evidence="3" type="ORF">IPP15_08010</name>
</gene>
<reference evidence="3 4" key="1">
    <citation type="submission" date="2020-10" db="EMBL/GenBank/DDBJ databases">
        <title>Connecting structure to function with the recovery of over 1000 high-quality activated sludge metagenome-assembled genomes encoding full-length rRNA genes using long-read sequencing.</title>
        <authorList>
            <person name="Singleton C.M."/>
            <person name="Petriglieri F."/>
            <person name="Kristensen J.M."/>
            <person name="Kirkegaard R.H."/>
            <person name="Michaelsen T.Y."/>
            <person name="Andersen M.H."/>
            <person name="Karst S.M."/>
            <person name="Dueholm M.S."/>
            <person name="Nielsen P.H."/>
            <person name="Albertsen M."/>
        </authorList>
    </citation>
    <scope>NUCLEOTIDE SEQUENCE [LARGE SCALE GENOMIC DNA]</scope>
    <source>
        <strain evidence="3">Ribe_18-Q3-R11-54_MAXAC.273</strain>
    </source>
</reference>
<dbReference type="InterPro" id="IPR037017">
    <property type="entry name" value="Anthrax_toxin_edema_cen_sf"/>
</dbReference>
<evidence type="ECO:0000256" key="1">
    <source>
        <dbReference type="SAM" id="MobiDB-lite"/>
    </source>
</evidence>
<dbReference type="Proteomes" id="UP000808337">
    <property type="component" value="Unassembled WGS sequence"/>
</dbReference>
<dbReference type="Gene3D" id="3.90.1760.10">
    <property type="entry name" value="Anthrax toxin, edema factor, central domain"/>
    <property type="match status" value="1"/>
</dbReference>
<sequence length="516" mass="56906">MASFNVAGFPPSDHSQKIYFPSEKLDLFKVPLSGGAAICQSGMAPAHALAFAHVADAQNVIILTRPVNPDGTDLIIGGAATKGMDVKPKSSNWGPQKGFLPIKQRYSKLWKVFTGEERSKKILKYDSLAQTNLNSRLTLPRQLQVSSCSGIFSVYIDENKFTGPNDTNALDEIVLVPNDDPSKVCYWLPEFSPSQFIDRCEDRVPDQLTPLQVMATPDVKESDGVTPRYLTADYDLLMVGFYHGSGQGAPMPPSLPFKQGVGQITPEQEALLGTLNEAVHQTGYDGGNVVHHGPENQFAKSPYIDYPITVFAPDDIPNGLFNYNTDGLILSIEMGPPGFRDLYLKQFVNKMRKQGYDLYDNPAAPGWHWTWNAEAEEYDAEDSKDLSDYVEQLPKNKCDKFGGQLSDQCPTTSPSDDSNNDKQTHGVYGRSISVAAHSSLSPNPVYGTSLQFSLMVNENSSYTWMLLDAFGYVRSTQKVGSDQRQNVVTVDVSNLETGVYTILTDKFGSVGRFVRM</sequence>
<organism evidence="3 4">
    <name type="scientific">Candidatus Opimibacter skivensis</name>
    <dbReference type="NCBI Taxonomy" id="2982028"/>
    <lineage>
        <taxon>Bacteria</taxon>
        <taxon>Pseudomonadati</taxon>
        <taxon>Bacteroidota</taxon>
        <taxon>Saprospiria</taxon>
        <taxon>Saprospirales</taxon>
        <taxon>Saprospiraceae</taxon>
        <taxon>Candidatus Opimibacter</taxon>
    </lineage>
</organism>
<protein>
    <recommendedName>
        <fullName evidence="2">Anthrax toxin edema factor central domain-containing protein</fullName>
    </recommendedName>
</protein>
<dbReference type="Gene3D" id="3.30.70.1720">
    <property type="match status" value="1"/>
</dbReference>
<dbReference type="GO" id="GO:0005576">
    <property type="term" value="C:extracellular region"/>
    <property type="evidence" value="ECO:0007669"/>
    <property type="project" value="InterPro"/>
</dbReference>
<dbReference type="SUPFAM" id="SSF81298">
    <property type="entry name" value="Adenylylcyclase toxin (the edema factor)"/>
    <property type="match status" value="2"/>
</dbReference>
<evidence type="ECO:0000313" key="4">
    <source>
        <dbReference type="Proteomes" id="UP000808337"/>
    </source>
</evidence>
<feature type="compositionally biased region" description="Polar residues" evidence="1">
    <location>
        <begin position="405"/>
        <end position="417"/>
    </location>
</feature>
<dbReference type="AlphaFoldDB" id="A0A9D7SWV5"/>
<accession>A0A9D7SWV5</accession>
<dbReference type="Pfam" id="PF03497">
    <property type="entry name" value="Anthrax_toxA"/>
    <property type="match status" value="1"/>
</dbReference>
<dbReference type="InterPro" id="IPR005165">
    <property type="entry name" value="Anthrax_toxin_edema_cen"/>
</dbReference>
<proteinExistence type="predicted"/>
<evidence type="ECO:0000313" key="3">
    <source>
        <dbReference type="EMBL" id="MBK9982354.1"/>
    </source>
</evidence>
<dbReference type="GO" id="GO:0008294">
    <property type="term" value="F:calcium- and calmodulin-responsive adenylate cyclase activity"/>
    <property type="evidence" value="ECO:0007669"/>
    <property type="project" value="InterPro"/>
</dbReference>
<name>A0A9D7SWV5_9BACT</name>